<dbReference type="Proteomes" id="UP000051330">
    <property type="component" value="Unassembled WGS sequence"/>
</dbReference>
<protein>
    <submittedName>
        <fullName evidence="1">Uncharacterized protein</fullName>
    </submittedName>
</protein>
<proteinExistence type="predicted"/>
<comment type="caution">
    <text evidence="1">The sequence shown here is derived from an EMBL/GenBank/DDBJ whole genome shotgun (WGS) entry which is preliminary data.</text>
</comment>
<accession>A0A0R1N7N9</accession>
<gene>
    <name evidence="1" type="ORF">FD09_GL001493</name>
</gene>
<evidence type="ECO:0000313" key="2">
    <source>
        <dbReference type="Proteomes" id="UP000051330"/>
    </source>
</evidence>
<keyword evidence="2" id="KW-1185">Reference proteome</keyword>
<dbReference type="PATRIC" id="fig|1423792.3.peg.1510"/>
<dbReference type="AlphaFoldDB" id="A0A0R1N7N9"/>
<name>A0A0R1N7N9_9LACO</name>
<reference evidence="1 2" key="1">
    <citation type="journal article" date="2015" name="Genome Announc.">
        <title>Expanding the biotechnology potential of lactobacilli through comparative genomics of 213 strains and associated genera.</title>
        <authorList>
            <person name="Sun Z."/>
            <person name="Harris H.M."/>
            <person name="McCann A."/>
            <person name="Guo C."/>
            <person name="Argimon S."/>
            <person name="Zhang W."/>
            <person name="Yang X."/>
            <person name="Jeffery I.B."/>
            <person name="Cooney J.C."/>
            <person name="Kagawa T.F."/>
            <person name="Liu W."/>
            <person name="Song Y."/>
            <person name="Salvetti E."/>
            <person name="Wrobel A."/>
            <person name="Rasinkangas P."/>
            <person name="Parkhill J."/>
            <person name="Rea M.C."/>
            <person name="O'Sullivan O."/>
            <person name="Ritari J."/>
            <person name="Douillard F.P."/>
            <person name="Paul Ross R."/>
            <person name="Yang R."/>
            <person name="Briner A.E."/>
            <person name="Felis G.E."/>
            <person name="de Vos W.M."/>
            <person name="Barrangou R."/>
            <person name="Klaenhammer T.R."/>
            <person name="Caufield P.W."/>
            <person name="Cui Y."/>
            <person name="Zhang H."/>
            <person name="O'Toole P.W."/>
        </authorList>
    </citation>
    <scope>NUCLEOTIDE SEQUENCE [LARGE SCALE GENOMIC DNA]</scope>
    <source>
        <strain evidence="1 2">DSM 12744</strain>
    </source>
</reference>
<evidence type="ECO:0000313" key="1">
    <source>
        <dbReference type="EMBL" id="KRL14324.1"/>
    </source>
</evidence>
<organism evidence="1 2">
    <name type="scientific">Schleiferilactobacillus perolens DSM 12744</name>
    <dbReference type="NCBI Taxonomy" id="1423792"/>
    <lineage>
        <taxon>Bacteria</taxon>
        <taxon>Bacillati</taxon>
        <taxon>Bacillota</taxon>
        <taxon>Bacilli</taxon>
        <taxon>Lactobacillales</taxon>
        <taxon>Lactobacillaceae</taxon>
        <taxon>Schleiferilactobacillus</taxon>
    </lineage>
</organism>
<dbReference type="EMBL" id="AZEC01000002">
    <property type="protein sequence ID" value="KRL14324.1"/>
    <property type="molecule type" value="Genomic_DNA"/>
</dbReference>
<sequence>MLLGHGVNELAFAGPDFEAERLCFFEIGVKVAWLDLDQFGVLGDKLFGPGFVS</sequence>